<protein>
    <recommendedName>
        <fullName evidence="1">Mitochondrial import inner membrane translocase subunit TIM50</fullName>
    </recommendedName>
</protein>
<comment type="similarity">
    <text evidence="1">Belongs to the TIM50 family.</text>
</comment>
<comment type="subcellular location">
    <subcellularLocation>
        <location evidence="1">Mitochondrion inner membrane</location>
        <topology evidence="1">Single-pass membrane protein</topology>
    </subcellularLocation>
</comment>
<gene>
    <name evidence="3" type="ORF">ACAT0790_LOCUS1071</name>
</gene>
<reference evidence="3" key="1">
    <citation type="submission" date="2021-01" db="EMBL/GenBank/DDBJ databases">
        <authorList>
            <person name="Corre E."/>
            <person name="Pelletier E."/>
            <person name="Niang G."/>
            <person name="Scheremetjew M."/>
            <person name="Finn R."/>
            <person name="Kale V."/>
            <person name="Holt S."/>
            <person name="Cochrane G."/>
            <person name="Meng A."/>
            <person name="Brown T."/>
            <person name="Cohen L."/>
        </authorList>
    </citation>
    <scope>NUCLEOTIDE SEQUENCE</scope>
    <source>
        <strain evidence="3">OF101</strain>
    </source>
</reference>
<evidence type="ECO:0000259" key="2">
    <source>
        <dbReference type="PROSITE" id="PS50969"/>
    </source>
</evidence>
<proteinExistence type="inferred from homology"/>
<keyword evidence="1" id="KW-0653">Protein transport</keyword>
<dbReference type="SMART" id="SM00577">
    <property type="entry name" value="CPDc"/>
    <property type="match status" value="1"/>
</dbReference>
<keyword evidence="1" id="KW-0813">Transport</keyword>
<keyword evidence="1" id="KW-0809">Transit peptide</keyword>
<evidence type="ECO:0000313" key="3">
    <source>
        <dbReference type="EMBL" id="CAD9087500.1"/>
    </source>
</evidence>
<name>A0A7S1KWH9_ALECA</name>
<organism evidence="3">
    <name type="scientific">Alexandrium catenella</name>
    <name type="common">Red tide dinoflagellate</name>
    <name type="synonym">Gonyaulax catenella</name>
    <dbReference type="NCBI Taxonomy" id="2925"/>
    <lineage>
        <taxon>Eukaryota</taxon>
        <taxon>Sar</taxon>
        <taxon>Alveolata</taxon>
        <taxon>Dinophyceae</taxon>
        <taxon>Gonyaulacales</taxon>
        <taxon>Pyrocystaceae</taxon>
        <taxon>Alexandrium</taxon>
    </lineage>
</organism>
<dbReference type="EMBL" id="HBGE01001772">
    <property type="protein sequence ID" value="CAD9087500.1"/>
    <property type="molecule type" value="Transcribed_RNA"/>
</dbReference>
<dbReference type="InterPro" id="IPR023214">
    <property type="entry name" value="HAD_sf"/>
</dbReference>
<dbReference type="InterPro" id="IPR036412">
    <property type="entry name" value="HAD-like_sf"/>
</dbReference>
<dbReference type="PROSITE" id="PS50969">
    <property type="entry name" value="FCP1"/>
    <property type="match status" value="1"/>
</dbReference>
<dbReference type="Gene3D" id="3.40.50.1000">
    <property type="entry name" value="HAD superfamily/HAD-like"/>
    <property type="match status" value="1"/>
</dbReference>
<comment type="subunit">
    <text evidence="1">Component of the TIM23 complex.</text>
</comment>
<dbReference type="AlphaFoldDB" id="A0A7S1KWH9"/>
<evidence type="ECO:0000256" key="1">
    <source>
        <dbReference type="RuleBase" id="RU365079"/>
    </source>
</evidence>
<dbReference type="Pfam" id="PF03031">
    <property type="entry name" value="NIF"/>
    <property type="match status" value="1"/>
</dbReference>
<dbReference type="PANTHER" id="PTHR12210">
    <property type="entry name" value="DULLARD PROTEIN PHOSPHATASE"/>
    <property type="match status" value="1"/>
</dbReference>
<comment type="function">
    <text evidence="1">Essential component of the TIM23 complex, a complex that mediates the translocation of transit peptide-containing proteins across the mitochondrial inner membrane.</text>
</comment>
<dbReference type="InterPro" id="IPR004274">
    <property type="entry name" value="FCP1_dom"/>
</dbReference>
<accession>A0A7S1KWH9</accession>
<feature type="domain" description="FCP1 homology" evidence="2">
    <location>
        <begin position="30"/>
        <end position="212"/>
    </location>
</feature>
<dbReference type="SUPFAM" id="SSF56784">
    <property type="entry name" value="HAD-like"/>
    <property type="match status" value="1"/>
</dbReference>
<sequence length="289" mass="31569">MWRGVQPLQRVATPCRLGARRRQLSSGGGGGLPPYLLALDLDETLVRPKIHGVPEHRARTLKSVDFEVSLPVGEGVPCQISLRPGLAAFFDWMRKRRAEGTLEGPWLFAQGAPVYVKPVLKRLDPSGDIFGDRLLTKEHCTVPKTPGYVLKNLTSLVKGDNSGAGVGRVILVDNNAVSAILHPTNTLMVRDWRGDRPQDNELERVSSVLDELTAAMREGAEGVVPGDYASLMSSRTPGYSVFCQEMRGLHSLLDSDLSAGEPLKQRLRHAWGIACRSKEELLGLGPGEH</sequence>
<keyword evidence="1" id="KW-0496">Mitochondrion</keyword>
<dbReference type="GO" id="GO:0005744">
    <property type="term" value="C:TIM23 mitochondrial import inner membrane translocase complex"/>
    <property type="evidence" value="ECO:0007669"/>
    <property type="project" value="UniProtKB-UniRule"/>
</dbReference>
<dbReference type="GO" id="GO:0015031">
    <property type="term" value="P:protein transport"/>
    <property type="evidence" value="ECO:0007669"/>
    <property type="project" value="UniProtKB-KW"/>
</dbReference>
<dbReference type="InterPro" id="IPR050365">
    <property type="entry name" value="TIM50"/>
</dbReference>
<keyword evidence="1" id="KW-0811">Translocation</keyword>